<dbReference type="InterPro" id="IPR013113">
    <property type="entry name" value="SIP_FAD-bd"/>
</dbReference>
<dbReference type="CDD" id="cd06193">
    <property type="entry name" value="siderophore_interacting"/>
    <property type="match status" value="1"/>
</dbReference>
<sequence>MAEQLASERDVKPARASVRDVTVRAVQRLSSGFVRITVGGDDPEFADEFDYLGYDQWLRLFLPNEASTSIPPYGDIEGWYGRWTATDPDRRTVIRNYTIRDARRVDGSWELDIDFVVHAGPSGQVEGIAANWACNAAPGDRLAILDQGRIFTHQPDDRPIVIIADESGLPGVEGIARSLDGRPAQYLLEVPHADDVRDLVGADPVWAVRQPGTMPGSALLFHVLELQVDPESLGYVVGEASFMVAARNHLRSAGVPKSRLDFCAYWRPLDD</sequence>
<protein>
    <submittedName>
        <fullName evidence="2">NADPH-dependent ferric siderophore reductase, contains FAD-binding and SIP domains</fullName>
    </submittedName>
</protein>
<dbReference type="InterPro" id="IPR017927">
    <property type="entry name" value="FAD-bd_FR_type"/>
</dbReference>
<evidence type="ECO:0000313" key="3">
    <source>
        <dbReference type="Proteomes" id="UP000199103"/>
    </source>
</evidence>
<feature type="domain" description="FAD-binding FR-type" evidence="1">
    <location>
        <begin position="16"/>
        <end position="156"/>
    </location>
</feature>
<keyword evidence="3" id="KW-1185">Reference proteome</keyword>
<name>A0A1H1Z753_9ACTN</name>
<dbReference type="InterPro" id="IPR007037">
    <property type="entry name" value="SIP_rossman_dom"/>
</dbReference>
<dbReference type="InterPro" id="IPR039374">
    <property type="entry name" value="SIP_fam"/>
</dbReference>
<dbReference type="PANTHER" id="PTHR30157:SF0">
    <property type="entry name" value="NADPH-DEPENDENT FERRIC-CHELATE REDUCTASE"/>
    <property type="match status" value="1"/>
</dbReference>
<dbReference type="SUPFAM" id="SSF63380">
    <property type="entry name" value="Riboflavin synthase domain-like"/>
    <property type="match status" value="1"/>
</dbReference>
<evidence type="ECO:0000259" key="1">
    <source>
        <dbReference type="PROSITE" id="PS51384"/>
    </source>
</evidence>
<accession>A0A1H1Z753</accession>
<dbReference type="GO" id="GO:0016491">
    <property type="term" value="F:oxidoreductase activity"/>
    <property type="evidence" value="ECO:0007669"/>
    <property type="project" value="InterPro"/>
</dbReference>
<gene>
    <name evidence="2" type="ORF">SAMN04489812_5029</name>
</gene>
<dbReference type="Pfam" id="PF04954">
    <property type="entry name" value="SIP"/>
    <property type="match status" value="1"/>
</dbReference>
<dbReference type="PROSITE" id="PS51384">
    <property type="entry name" value="FAD_FR"/>
    <property type="match status" value="1"/>
</dbReference>
<dbReference type="Pfam" id="PF08021">
    <property type="entry name" value="FAD_binding_9"/>
    <property type="match status" value="1"/>
</dbReference>
<dbReference type="OrthoDB" id="9814826at2"/>
<proteinExistence type="predicted"/>
<dbReference type="Gene3D" id="3.40.50.80">
    <property type="entry name" value="Nucleotide-binding domain of ferredoxin-NADP reductase (FNR) module"/>
    <property type="match status" value="1"/>
</dbReference>
<dbReference type="Gene3D" id="2.40.30.10">
    <property type="entry name" value="Translation factors"/>
    <property type="match status" value="1"/>
</dbReference>
<dbReference type="Proteomes" id="UP000199103">
    <property type="component" value="Chromosome I"/>
</dbReference>
<dbReference type="InterPro" id="IPR039261">
    <property type="entry name" value="FNR_nucleotide-bd"/>
</dbReference>
<dbReference type="STRING" id="630515.SAMN04489812_5029"/>
<dbReference type="InterPro" id="IPR017938">
    <property type="entry name" value="Riboflavin_synthase-like_b-brl"/>
</dbReference>
<evidence type="ECO:0000313" key="2">
    <source>
        <dbReference type="EMBL" id="SDT29544.1"/>
    </source>
</evidence>
<dbReference type="RefSeq" id="WP_091528669.1">
    <property type="nucleotide sequence ID" value="NZ_LT629772.1"/>
</dbReference>
<dbReference type="PANTHER" id="PTHR30157">
    <property type="entry name" value="FERRIC REDUCTASE, NADPH-DEPENDENT"/>
    <property type="match status" value="1"/>
</dbReference>
<organism evidence="2 3">
    <name type="scientific">Microlunatus soli</name>
    <dbReference type="NCBI Taxonomy" id="630515"/>
    <lineage>
        <taxon>Bacteria</taxon>
        <taxon>Bacillati</taxon>
        <taxon>Actinomycetota</taxon>
        <taxon>Actinomycetes</taxon>
        <taxon>Propionibacteriales</taxon>
        <taxon>Propionibacteriaceae</taxon>
        <taxon>Microlunatus</taxon>
    </lineage>
</organism>
<reference evidence="2 3" key="1">
    <citation type="submission" date="2016-10" db="EMBL/GenBank/DDBJ databases">
        <authorList>
            <person name="de Groot N.N."/>
        </authorList>
    </citation>
    <scope>NUCLEOTIDE SEQUENCE [LARGE SCALE GENOMIC DNA]</scope>
    <source>
        <strain evidence="2 3">DSM 21800</strain>
    </source>
</reference>
<dbReference type="EMBL" id="LT629772">
    <property type="protein sequence ID" value="SDT29544.1"/>
    <property type="molecule type" value="Genomic_DNA"/>
</dbReference>
<dbReference type="AlphaFoldDB" id="A0A1H1Z753"/>